<protein>
    <submittedName>
        <fullName evidence="4">GNAT family N-acetyltransferase</fullName>
    </submittedName>
</protein>
<feature type="domain" description="N-acetyltransferase" evidence="3">
    <location>
        <begin position="2"/>
        <end position="141"/>
    </location>
</feature>
<accession>A0A3A8FTR3</accession>
<dbReference type="SUPFAM" id="SSF55729">
    <property type="entry name" value="Acyl-CoA N-acyltransferases (Nat)"/>
    <property type="match status" value="1"/>
</dbReference>
<dbReference type="Gene3D" id="3.40.630.30">
    <property type="match status" value="1"/>
</dbReference>
<dbReference type="CDD" id="cd04301">
    <property type="entry name" value="NAT_SF"/>
    <property type="match status" value="1"/>
</dbReference>
<dbReference type="RefSeq" id="WP_120367999.1">
    <property type="nucleotide sequence ID" value="NZ_RAXZ01000022.1"/>
</dbReference>
<reference evidence="4 5" key="1">
    <citation type="submission" date="2018-09" db="EMBL/GenBank/DDBJ databases">
        <title>The draft genome of Acinetobacter spp. strains.</title>
        <authorList>
            <person name="Qin J."/>
            <person name="Feng Y."/>
            <person name="Zong Z."/>
        </authorList>
    </citation>
    <scope>NUCLEOTIDE SEQUENCE [LARGE SCALE GENOMIC DNA]</scope>
    <source>
        <strain evidence="4 5">WCHAc060002</strain>
    </source>
</reference>
<dbReference type="InterPro" id="IPR050680">
    <property type="entry name" value="YpeA/RimI_acetyltransf"/>
</dbReference>
<keyword evidence="1 4" id="KW-0808">Transferase</keyword>
<dbReference type="AlphaFoldDB" id="A0A3A8FTR3"/>
<sequence length="142" mass="15492">MSNFKILSGGWSELQSAVGPVREAVFIREQQIAPADEWDAQDLVSLHFAVMDGEACIATARLLENHSIGRVAVLSSSRGKGIGKLLMLAVIEVAKKQGRPFVKLSSQVHAIEFYVGLGFKVQGEEYLDCGIPHIDMSMSFVD</sequence>
<dbReference type="EMBL" id="RAXZ01000022">
    <property type="protein sequence ID" value="RKG49798.1"/>
    <property type="molecule type" value="Genomic_DNA"/>
</dbReference>
<comment type="caution">
    <text evidence="4">The sequence shown here is derived from an EMBL/GenBank/DDBJ whole genome shotgun (WGS) entry which is preliminary data.</text>
</comment>
<evidence type="ECO:0000313" key="4">
    <source>
        <dbReference type="EMBL" id="RKG49798.1"/>
    </source>
</evidence>
<evidence type="ECO:0000256" key="2">
    <source>
        <dbReference type="ARBA" id="ARBA00023315"/>
    </source>
</evidence>
<dbReference type="GO" id="GO:0016747">
    <property type="term" value="F:acyltransferase activity, transferring groups other than amino-acyl groups"/>
    <property type="evidence" value="ECO:0007669"/>
    <property type="project" value="InterPro"/>
</dbReference>
<proteinExistence type="predicted"/>
<dbReference type="InterPro" id="IPR000182">
    <property type="entry name" value="GNAT_dom"/>
</dbReference>
<dbReference type="PANTHER" id="PTHR43420:SF47">
    <property type="entry name" value="N-ACETYLTRANSFERASE DOMAIN-CONTAINING PROTEIN"/>
    <property type="match status" value="1"/>
</dbReference>
<evidence type="ECO:0000259" key="3">
    <source>
        <dbReference type="PROSITE" id="PS51186"/>
    </source>
</evidence>
<dbReference type="Pfam" id="PF13673">
    <property type="entry name" value="Acetyltransf_10"/>
    <property type="match status" value="1"/>
</dbReference>
<keyword evidence="2" id="KW-0012">Acyltransferase</keyword>
<organism evidence="4 5">
    <name type="scientific">Acinetobacter cumulans</name>
    <dbReference type="NCBI Taxonomy" id="2136182"/>
    <lineage>
        <taxon>Bacteria</taxon>
        <taxon>Pseudomonadati</taxon>
        <taxon>Pseudomonadota</taxon>
        <taxon>Gammaproteobacteria</taxon>
        <taxon>Moraxellales</taxon>
        <taxon>Moraxellaceae</taxon>
        <taxon>Acinetobacter</taxon>
    </lineage>
</organism>
<gene>
    <name evidence="4" type="ORF">D7V64_13275</name>
</gene>
<evidence type="ECO:0000256" key="1">
    <source>
        <dbReference type="ARBA" id="ARBA00022679"/>
    </source>
</evidence>
<name>A0A3A8FTR3_9GAMM</name>
<dbReference type="PROSITE" id="PS51186">
    <property type="entry name" value="GNAT"/>
    <property type="match status" value="1"/>
</dbReference>
<evidence type="ECO:0000313" key="5">
    <source>
        <dbReference type="Proteomes" id="UP000281084"/>
    </source>
</evidence>
<dbReference type="PANTHER" id="PTHR43420">
    <property type="entry name" value="ACETYLTRANSFERASE"/>
    <property type="match status" value="1"/>
</dbReference>
<dbReference type="InterPro" id="IPR016181">
    <property type="entry name" value="Acyl_CoA_acyltransferase"/>
</dbReference>
<dbReference type="Proteomes" id="UP000281084">
    <property type="component" value="Unassembled WGS sequence"/>
</dbReference>